<keyword evidence="7" id="KW-1185">Reference proteome</keyword>
<comment type="caution">
    <text evidence="6">The sequence shown here is derived from an EMBL/GenBank/DDBJ whole genome shotgun (WGS) entry which is preliminary data.</text>
</comment>
<evidence type="ECO:0000313" key="7">
    <source>
        <dbReference type="Proteomes" id="UP000093355"/>
    </source>
</evidence>
<keyword evidence="4 6" id="KW-0067">ATP-binding</keyword>
<reference evidence="6 7" key="1">
    <citation type="submission" date="2016-05" db="EMBL/GenBank/DDBJ databases">
        <authorList>
            <person name="Lavstsen T."/>
            <person name="Jespersen J.S."/>
        </authorList>
    </citation>
    <scope>NUCLEOTIDE SEQUENCE [LARGE SCALE GENOMIC DNA]</scope>
    <source>
        <strain evidence="6 7">YLB-01</strain>
    </source>
</reference>
<sequence length="330" mass="35755">MEENILSAAGVRQEYRVGGRKKLLKALDGIDLELRKGETLALVGESGSGKSTLAKILVGSLAPTAGEVQIDGAPVVGRRSKLNAQRIQMVFQDPYSSLNPRITIGGMLAEVLRFHRIVPPNEIRAESIRLLNLVGMEEDVLDAYPSQFSGGQRQRLAIARALAPRPEVLVADEPVSALDVSVQATILDLFASLQRELGLSILFIAHNLAVVQHLSQRVAVMYLGRIVAVSTTRELFENPKHPYTRALVDSIPRMSAGSVNDLFEVQGDPPSPIDLPQGCRFAPRCPLATDECRSVDPALLEVAPGRFSACIHTDRLAPYAFAPKAEEAAL</sequence>
<evidence type="ECO:0000256" key="1">
    <source>
        <dbReference type="ARBA" id="ARBA00005417"/>
    </source>
</evidence>
<keyword evidence="2" id="KW-0813">Transport</keyword>
<dbReference type="InterPro" id="IPR003593">
    <property type="entry name" value="AAA+_ATPase"/>
</dbReference>
<dbReference type="PROSITE" id="PS50893">
    <property type="entry name" value="ABC_TRANSPORTER_2"/>
    <property type="match status" value="1"/>
</dbReference>
<keyword evidence="3" id="KW-0547">Nucleotide-binding</keyword>
<evidence type="ECO:0000313" key="6">
    <source>
        <dbReference type="EMBL" id="OCG76457.1"/>
    </source>
</evidence>
<dbReference type="GO" id="GO:0015833">
    <property type="term" value="P:peptide transport"/>
    <property type="evidence" value="ECO:0007669"/>
    <property type="project" value="InterPro"/>
</dbReference>
<dbReference type="GO" id="GO:0016887">
    <property type="term" value="F:ATP hydrolysis activity"/>
    <property type="evidence" value="ECO:0007669"/>
    <property type="project" value="InterPro"/>
</dbReference>
<dbReference type="SUPFAM" id="SSF52540">
    <property type="entry name" value="P-loop containing nucleoside triphosphate hydrolases"/>
    <property type="match status" value="1"/>
</dbReference>
<dbReference type="NCBIfam" id="TIGR01727">
    <property type="entry name" value="oligo_HPY"/>
    <property type="match status" value="1"/>
</dbReference>
<protein>
    <submittedName>
        <fullName evidence="6">ABC transporter ATP-binding protein</fullName>
    </submittedName>
</protein>
<dbReference type="InterPro" id="IPR013563">
    <property type="entry name" value="Oligopep_ABC_C"/>
</dbReference>
<dbReference type="Pfam" id="PF08352">
    <property type="entry name" value="oligo_HPY"/>
    <property type="match status" value="1"/>
</dbReference>
<dbReference type="GO" id="GO:0005524">
    <property type="term" value="F:ATP binding"/>
    <property type="evidence" value="ECO:0007669"/>
    <property type="project" value="UniProtKB-KW"/>
</dbReference>
<dbReference type="PANTHER" id="PTHR43776:SF7">
    <property type="entry name" value="D,D-DIPEPTIDE TRANSPORT ATP-BINDING PROTEIN DDPF-RELATED"/>
    <property type="match status" value="1"/>
</dbReference>
<dbReference type="InterPro" id="IPR003439">
    <property type="entry name" value="ABC_transporter-like_ATP-bd"/>
</dbReference>
<dbReference type="Proteomes" id="UP000093355">
    <property type="component" value="Unassembled WGS sequence"/>
</dbReference>
<dbReference type="PANTHER" id="PTHR43776">
    <property type="entry name" value="TRANSPORT ATP-BINDING PROTEIN"/>
    <property type="match status" value="1"/>
</dbReference>
<dbReference type="STRING" id="904291.A7J15_11775"/>
<proteinExistence type="inferred from homology"/>
<dbReference type="Gene3D" id="3.40.50.300">
    <property type="entry name" value="P-loop containing nucleotide triphosphate hydrolases"/>
    <property type="match status" value="1"/>
</dbReference>
<evidence type="ECO:0000256" key="4">
    <source>
        <dbReference type="ARBA" id="ARBA00022840"/>
    </source>
</evidence>
<evidence type="ECO:0000256" key="2">
    <source>
        <dbReference type="ARBA" id="ARBA00022448"/>
    </source>
</evidence>
<dbReference type="EMBL" id="LXMD01000002">
    <property type="protein sequence ID" value="OCG76457.1"/>
    <property type="molecule type" value="Genomic_DNA"/>
</dbReference>
<dbReference type="AlphaFoldDB" id="A0A1B9NIL3"/>
<dbReference type="InterPro" id="IPR050319">
    <property type="entry name" value="ABC_transp_ATP-bind"/>
</dbReference>
<dbReference type="FunFam" id="3.40.50.300:FF:000016">
    <property type="entry name" value="Oligopeptide ABC transporter ATP-binding component"/>
    <property type="match status" value="1"/>
</dbReference>
<name>A0A1B9NIL3_9MICO</name>
<gene>
    <name evidence="6" type="ORF">A7J15_11775</name>
</gene>
<dbReference type="PROSITE" id="PS00211">
    <property type="entry name" value="ABC_TRANSPORTER_1"/>
    <property type="match status" value="1"/>
</dbReference>
<dbReference type="Pfam" id="PF00005">
    <property type="entry name" value="ABC_tran"/>
    <property type="match status" value="1"/>
</dbReference>
<comment type="similarity">
    <text evidence="1">Belongs to the ABC transporter superfamily.</text>
</comment>
<dbReference type="GO" id="GO:0055085">
    <property type="term" value="P:transmembrane transport"/>
    <property type="evidence" value="ECO:0007669"/>
    <property type="project" value="UniProtKB-ARBA"/>
</dbReference>
<feature type="domain" description="ABC transporter" evidence="5">
    <location>
        <begin position="11"/>
        <end position="248"/>
    </location>
</feature>
<dbReference type="InterPro" id="IPR027417">
    <property type="entry name" value="P-loop_NTPase"/>
</dbReference>
<organism evidence="6 7">
    <name type="scientific">Microbacterium sediminis</name>
    <dbReference type="NCBI Taxonomy" id="904291"/>
    <lineage>
        <taxon>Bacteria</taxon>
        <taxon>Bacillati</taxon>
        <taxon>Actinomycetota</taxon>
        <taxon>Actinomycetes</taxon>
        <taxon>Micrococcales</taxon>
        <taxon>Microbacteriaceae</taxon>
        <taxon>Microbacterium</taxon>
    </lineage>
</organism>
<accession>A0A1B9NIL3</accession>
<evidence type="ECO:0000256" key="3">
    <source>
        <dbReference type="ARBA" id="ARBA00022741"/>
    </source>
</evidence>
<dbReference type="SMART" id="SM00382">
    <property type="entry name" value="AAA"/>
    <property type="match status" value="1"/>
</dbReference>
<dbReference type="InterPro" id="IPR017871">
    <property type="entry name" value="ABC_transporter-like_CS"/>
</dbReference>
<evidence type="ECO:0000259" key="5">
    <source>
        <dbReference type="PROSITE" id="PS50893"/>
    </source>
</evidence>
<dbReference type="CDD" id="cd03257">
    <property type="entry name" value="ABC_NikE_OppD_transporters"/>
    <property type="match status" value="1"/>
</dbReference>